<keyword evidence="2" id="KW-1185">Reference proteome</keyword>
<dbReference type="AlphaFoldDB" id="A0A3A8EXZ3"/>
<organism evidence="1 2">
    <name type="scientific">Acinetobacter tianfuensis</name>
    <dbReference type="NCBI Taxonomy" id="2419603"/>
    <lineage>
        <taxon>Bacteria</taxon>
        <taxon>Pseudomonadati</taxon>
        <taxon>Pseudomonadota</taxon>
        <taxon>Gammaproteobacteria</taxon>
        <taxon>Moraxellales</taxon>
        <taxon>Moraxellaceae</taxon>
        <taxon>Acinetobacter</taxon>
    </lineage>
</organism>
<gene>
    <name evidence="1" type="ORF">D7V32_02720</name>
</gene>
<proteinExistence type="predicted"/>
<dbReference type="Proteomes" id="UP000282388">
    <property type="component" value="Unassembled WGS sequence"/>
</dbReference>
<dbReference type="EMBL" id="RAXV01000003">
    <property type="protein sequence ID" value="RKG33731.1"/>
    <property type="molecule type" value="Genomic_DNA"/>
</dbReference>
<dbReference type="RefSeq" id="WP_120401389.1">
    <property type="nucleotide sequence ID" value="NZ_RAXV01000003.1"/>
</dbReference>
<dbReference type="OrthoDB" id="6671538at2"/>
<protein>
    <submittedName>
        <fullName evidence="1">Uncharacterized protein</fullName>
    </submittedName>
</protein>
<evidence type="ECO:0000313" key="2">
    <source>
        <dbReference type="Proteomes" id="UP000282388"/>
    </source>
</evidence>
<reference evidence="1 2" key="1">
    <citation type="submission" date="2018-09" db="EMBL/GenBank/DDBJ databases">
        <title>The draft genome of Acinetobacter spp. strains.</title>
        <authorList>
            <person name="Qin J."/>
            <person name="Feng Y."/>
            <person name="Zong Z."/>
        </authorList>
    </citation>
    <scope>NUCLEOTIDE SEQUENCE [LARGE SCALE GENOMIC DNA]</scope>
    <source>
        <strain evidence="1 2">WCHAc060012</strain>
    </source>
</reference>
<name>A0A3A8EXZ3_9GAMM</name>
<accession>A0A3A8EXZ3</accession>
<sequence>MTDSYEHEQPYLLTAEYLDVPKPANLSNAYDLHVRFLGLPDEPAVTQYIIGLGFDSAAFAQPQLKFTQFLKPSRFNASLFGTAKIYNSNQYVFVFGFRAQAFGSATLKNKNQKLIAAGFSNQAFGTAKLHNSRQYLAGSGFSNQAFGNAGIISKNQQTKASGFNSSLFGTAKLYNLKQLINVSGFNASALGHASAVNKNQLATVSGFNVLQFGTTRIYNSKQIIAAPSFSPLAFGNPALLGGVRWLFATGTDSAQFGKPSVISLRRYLEAGGKDSSAFGSAQLDFKNRPMQTKGAAFNDSGTPRIEHGIRTVSVLCFSLSRVSSGAWITFKTRSIAPDGIEAPAAGLPRVGGDQHIGPQGFDAARFGTRIIPEIQTISALGFTGAFGSAEISLKKRYLGAKGFLTAGNEDAMRWGYAKVWNLRQYIVQTFIHDSGLVPPAIVGWTAIANRNRTMQASGFVHSKFGHAFIENTGRDLQVNGFDAIEGLGQPRITHRVRKIKLDGIEAPYMSSWHIAYNTAAVLKLVGFNAQAFGNVGIENTRRNFQRIGNIESQAFGTAFIAYRIRTVSIEARHSIAPPPIRMPSVHLNTRYIDPAGGIDSFISGFGEVFERWTKIAPKWALRDFFGTPQLHNVTPEMRIFGHDSAEFGGASIRTQWRDVNAQGDTLTLFSKPVIAFRDRSFDFAGWHSMQFGRARLAKTAQPPFTDQRIWLDAVSIDGHTYSGHGIKPPQNQVTAPGINQNVLYPSGIFRSVFGSPSVRSNVIQIQSGIQVLEFGSPAVGNKNRTIGVQGFENKIEMGRPRMSPNIIYAVTEAPAQAKENNPAIGMLHFVNSDGGSRAAGEVFGHATVTNRHRELHNVSAWGNLGLGHPRVFNRKGYIGVKGFASYRAGWHVVGPFEQILEQFDSADFFASGRASIQHRAEIGVHRIYAGAMNMLSFGGQRIELLNRSIGMHGYDALRMGTRLSGDGPFMWQGLRIGSLVSGNYGGFNAEKFGQAWISLKVREINPVSFDTFKADYDYTRFDQRMRVKRTPLPPPQVQQIGALGFASSRFNTPNIGNKVHYIRPYGNGDNYRKGAPDAD</sequence>
<comment type="caution">
    <text evidence="1">The sequence shown here is derived from an EMBL/GenBank/DDBJ whole genome shotgun (WGS) entry which is preliminary data.</text>
</comment>
<evidence type="ECO:0000313" key="1">
    <source>
        <dbReference type="EMBL" id="RKG33731.1"/>
    </source>
</evidence>